<sequence length="183" mass="21390">MMPMPMVVVMMNPSPSMRLRTPPNRIAKFRRRWQHRCRPSIALVRIRLDRRRQRGQRDRVPLLNVLRGSRLRPLGRNRGRLLSRQRVVPLEARRRRTRTLVAIIFVAANLRQLDRHLRRRNHHRHLFLLQQGHRFGHLVTGDRHLLVAAHARRAVVAGVVLAVAVGVFLQLLLLLLLLGVLLS</sequence>
<organism evidence="2">
    <name type="scientific">Culex pipiens</name>
    <name type="common">House mosquito</name>
    <dbReference type="NCBI Taxonomy" id="7175"/>
    <lineage>
        <taxon>Eukaryota</taxon>
        <taxon>Metazoa</taxon>
        <taxon>Ecdysozoa</taxon>
        <taxon>Arthropoda</taxon>
        <taxon>Hexapoda</taxon>
        <taxon>Insecta</taxon>
        <taxon>Pterygota</taxon>
        <taxon>Neoptera</taxon>
        <taxon>Endopterygota</taxon>
        <taxon>Diptera</taxon>
        <taxon>Nematocera</taxon>
        <taxon>Culicoidea</taxon>
        <taxon>Culicidae</taxon>
        <taxon>Culicinae</taxon>
        <taxon>Culicini</taxon>
        <taxon>Culex</taxon>
        <taxon>Culex</taxon>
    </lineage>
</organism>
<evidence type="ECO:0000256" key="1">
    <source>
        <dbReference type="SAM" id="Phobius"/>
    </source>
</evidence>
<evidence type="ECO:0000313" key="2">
    <source>
        <dbReference type="EMBL" id="CAG6590482.1"/>
    </source>
</evidence>
<dbReference type="AlphaFoldDB" id="A0A8D8P5S8"/>
<feature type="transmembrane region" description="Helical" evidence="1">
    <location>
        <begin position="154"/>
        <end position="182"/>
    </location>
</feature>
<reference evidence="2" key="1">
    <citation type="submission" date="2021-05" db="EMBL/GenBank/DDBJ databases">
        <authorList>
            <person name="Alioto T."/>
            <person name="Alioto T."/>
            <person name="Gomez Garrido J."/>
        </authorList>
    </citation>
    <scope>NUCLEOTIDE SEQUENCE</scope>
</reference>
<proteinExistence type="predicted"/>
<dbReference type="EMBL" id="HBUE01325176">
    <property type="protein sequence ID" value="CAG6590482.1"/>
    <property type="molecule type" value="Transcribed_RNA"/>
</dbReference>
<name>A0A8D8P5S8_CULPI</name>
<keyword evidence="1" id="KW-0472">Membrane</keyword>
<dbReference type="EMBL" id="HBUE01218610">
    <property type="protein sequence ID" value="CAG6538467.1"/>
    <property type="molecule type" value="Transcribed_RNA"/>
</dbReference>
<keyword evidence="1" id="KW-1133">Transmembrane helix</keyword>
<protein>
    <submittedName>
        <fullName evidence="2">(northern house mosquito) hypothetical protein</fullName>
    </submittedName>
</protein>
<accession>A0A8D8P5S8</accession>
<keyword evidence="1" id="KW-0812">Transmembrane</keyword>